<dbReference type="Pfam" id="PF07527">
    <property type="entry name" value="Hairy_orange"/>
    <property type="match status" value="1"/>
</dbReference>
<evidence type="ECO:0000313" key="9">
    <source>
        <dbReference type="EMBL" id="JAI66126.1"/>
    </source>
</evidence>
<accession>A0A0P4WPF8</accession>
<evidence type="ECO:0000256" key="6">
    <source>
        <dbReference type="SAM" id="MobiDB-lite"/>
    </source>
</evidence>
<dbReference type="InterPro" id="IPR003650">
    <property type="entry name" value="Orange_dom"/>
</dbReference>
<dbReference type="FunFam" id="4.10.280.10:FF:000072">
    <property type="entry name" value="enhancer of split mgamma protein-like"/>
    <property type="match status" value="1"/>
</dbReference>
<evidence type="ECO:0000259" key="8">
    <source>
        <dbReference type="PROSITE" id="PS51054"/>
    </source>
</evidence>
<dbReference type="SMART" id="SM00511">
    <property type="entry name" value="ORANGE"/>
    <property type="match status" value="1"/>
</dbReference>
<dbReference type="PANTHER" id="PTHR10985">
    <property type="entry name" value="BASIC HELIX-LOOP-HELIX TRANSCRIPTION FACTOR, HES-RELATED"/>
    <property type="match status" value="1"/>
</dbReference>
<comment type="subcellular location">
    <subcellularLocation>
        <location evidence="1">Nucleus</location>
    </subcellularLocation>
</comment>
<dbReference type="InterPro" id="IPR011598">
    <property type="entry name" value="bHLH_dom"/>
</dbReference>
<reference evidence="9" key="1">
    <citation type="submission" date="2015-09" db="EMBL/GenBank/DDBJ databases">
        <title>Scylla olivacea transcriptome.</title>
        <authorList>
            <person name="Ikhwanuddin M."/>
        </authorList>
    </citation>
    <scope>NUCLEOTIDE SEQUENCE</scope>
</reference>
<dbReference type="SUPFAM" id="SSF47459">
    <property type="entry name" value="HLH, helix-loop-helix DNA-binding domain"/>
    <property type="match status" value="1"/>
</dbReference>
<evidence type="ECO:0000256" key="1">
    <source>
        <dbReference type="ARBA" id="ARBA00004123"/>
    </source>
</evidence>
<dbReference type="EMBL" id="GDRN01054031">
    <property type="protein sequence ID" value="JAI66126.1"/>
    <property type="molecule type" value="Transcribed_RNA"/>
</dbReference>
<dbReference type="GO" id="GO:0005634">
    <property type="term" value="C:nucleus"/>
    <property type="evidence" value="ECO:0007669"/>
    <property type="project" value="UniProtKB-SubCell"/>
</dbReference>
<dbReference type="PROSITE" id="PS51054">
    <property type="entry name" value="ORANGE"/>
    <property type="match status" value="1"/>
</dbReference>
<dbReference type="SUPFAM" id="SSF158457">
    <property type="entry name" value="Orange domain-like"/>
    <property type="match status" value="1"/>
</dbReference>
<evidence type="ECO:0000259" key="7">
    <source>
        <dbReference type="PROSITE" id="PS50888"/>
    </source>
</evidence>
<dbReference type="Pfam" id="PF00010">
    <property type="entry name" value="HLH"/>
    <property type="match status" value="1"/>
</dbReference>
<dbReference type="SMART" id="SM00353">
    <property type="entry name" value="HLH"/>
    <property type="match status" value="1"/>
</dbReference>
<evidence type="ECO:0000256" key="5">
    <source>
        <dbReference type="ARBA" id="ARBA00023242"/>
    </source>
</evidence>
<sequence>MTYTRSLFTGDRTVPYTPPVLYTPTDTMASTYEVNIEDVEPLSRTYQYRKVMKPMLERKRRARINKCLDELKDLMVGALQSEGETITKLEKADVLELTVRHLRKLKQHHALAIPSHSHPHDKFRAGFTHCANEVSRFVTSVPGVDLHVSTRLLSHLGGCITQLDKMTVPQQSIAAPITPAATPSSTPTTTMVPITVTVPRVYTPPASPETKPSPTTTTSVSVVVSPQPTAVSPKPPTTPQPTPPVSGRVGVPSGSPMWRPW</sequence>
<dbReference type="Gene3D" id="6.10.250.980">
    <property type="match status" value="1"/>
</dbReference>
<feature type="compositionally biased region" description="Low complexity" evidence="6">
    <location>
        <begin position="208"/>
        <end position="232"/>
    </location>
</feature>
<dbReference type="InterPro" id="IPR036638">
    <property type="entry name" value="HLH_DNA-bd_sf"/>
</dbReference>
<dbReference type="InterPro" id="IPR050370">
    <property type="entry name" value="HES_HEY"/>
</dbReference>
<keyword evidence="3" id="KW-0238">DNA-binding</keyword>
<organism evidence="9">
    <name type="scientific">Scylla olivacea</name>
    <name type="common">Orange mud crab</name>
    <name type="synonym">Cancer olivacea</name>
    <dbReference type="NCBI Taxonomy" id="85551"/>
    <lineage>
        <taxon>Eukaryota</taxon>
        <taxon>Metazoa</taxon>
        <taxon>Ecdysozoa</taxon>
        <taxon>Arthropoda</taxon>
        <taxon>Crustacea</taxon>
        <taxon>Multicrustacea</taxon>
        <taxon>Malacostraca</taxon>
        <taxon>Eumalacostraca</taxon>
        <taxon>Eucarida</taxon>
        <taxon>Decapoda</taxon>
        <taxon>Pleocyemata</taxon>
        <taxon>Brachyura</taxon>
        <taxon>Eubrachyura</taxon>
        <taxon>Portunoidea</taxon>
        <taxon>Portunidae</taxon>
        <taxon>Portuninae</taxon>
        <taxon>Scylla</taxon>
    </lineage>
</organism>
<feature type="region of interest" description="Disordered" evidence="6">
    <location>
        <begin position="203"/>
        <end position="261"/>
    </location>
</feature>
<keyword evidence="5" id="KW-0539">Nucleus</keyword>
<keyword evidence="4" id="KW-0804">Transcription</keyword>
<proteinExistence type="predicted"/>
<dbReference type="GO" id="GO:0006355">
    <property type="term" value="P:regulation of DNA-templated transcription"/>
    <property type="evidence" value="ECO:0007669"/>
    <property type="project" value="InterPro"/>
</dbReference>
<evidence type="ECO:0008006" key="10">
    <source>
        <dbReference type="Google" id="ProtNLM"/>
    </source>
</evidence>
<dbReference type="CDD" id="cd19741">
    <property type="entry name" value="bHLH-O_ESMB_like"/>
    <property type="match status" value="1"/>
</dbReference>
<feature type="domain" description="BHLH" evidence="7">
    <location>
        <begin position="48"/>
        <end position="105"/>
    </location>
</feature>
<dbReference type="PROSITE" id="PS50888">
    <property type="entry name" value="BHLH"/>
    <property type="match status" value="1"/>
</dbReference>
<name>A0A0P4WPF8_SCYOL</name>
<keyword evidence="2" id="KW-0805">Transcription regulation</keyword>
<feature type="domain" description="Orange" evidence="8">
    <location>
        <begin position="123"/>
        <end position="156"/>
    </location>
</feature>
<dbReference type="GO" id="GO:0003677">
    <property type="term" value="F:DNA binding"/>
    <property type="evidence" value="ECO:0007669"/>
    <property type="project" value="UniProtKB-KW"/>
</dbReference>
<evidence type="ECO:0000256" key="4">
    <source>
        <dbReference type="ARBA" id="ARBA00023163"/>
    </source>
</evidence>
<protein>
    <recommendedName>
        <fullName evidence="10">BHLH domain-containing protein</fullName>
    </recommendedName>
</protein>
<dbReference type="AlphaFoldDB" id="A0A0P4WPF8"/>
<feature type="compositionally biased region" description="Pro residues" evidence="6">
    <location>
        <begin position="233"/>
        <end position="244"/>
    </location>
</feature>
<dbReference type="Gene3D" id="4.10.280.10">
    <property type="entry name" value="Helix-loop-helix DNA-binding domain"/>
    <property type="match status" value="1"/>
</dbReference>
<evidence type="ECO:0000256" key="2">
    <source>
        <dbReference type="ARBA" id="ARBA00023015"/>
    </source>
</evidence>
<dbReference type="GO" id="GO:0046983">
    <property type="term" value="F:protein dimerization activity"/>
    <property type="evidence" value="ECO:0007669"/>
    <property type="project" value="InterPro"/>
</dbReference>
<evidence type="ECO:0000256" key="3">
    <source>
        <dbReference type="ARBA" id="ARBA00023125"/>
    </source>
</evidence>